<evidence type="ECO:0000256" key="7">
    <source>
        <dbReference type="ARBA" id="ARBA00023004"/>
    </source>
</evidence>
<dbReference type="GO" id="GO:0020037">
    <property type="term" value="F:heme binding"/>
    <property type="evidence" value="ECO:0007669"/>
    <property type="project" value="InterPro"/>
</dbReference>
<comment type="caution">
    <text evidence="11">The sequence shown here is derived from an EMBL/GenBank/DDBJ whole genome shotgun (WGS) entry which is preliminary data.</text>
</comment>
<evidence type="ECO:0000256" key="9">
    <source>
        <dbReference type="PIRSR" id="PIRSR602401-1"/>
    </source>
</evidence>
<dbReference type="AlphaFoldDB" id="A0A9P5Y3Y4"/>
<dbReference type="InterPro" id="IPR002401">
    <property type="entry name" value="Cyt_P450_E_grp-I"/>
</dbReference>
<evidence type="ECO:0000256" key="2">
    <source>
        <dbReference type="ARBA" id="ARBA00005179"/>
    </source>
</evidence>
<evidence type="ECO:0000256" key="10">
    <source>
        <dbReference type="RuleBase" id="RU000461"/>
    </source>
</evidence>
<accession>A0A9P5Y3Y4</accession>
<dbReference type="InterPro" id="IPR036396">
    <property type="entry name" value="Cyt_P450_sf"/>
</dbReference>
<dbReference type="EMBL" id="MU150278">
    <property type="protein sequence ID" value="KAF9461817.1"/>
    <property type="molecule type" value="Genomic_DNA"/>
</dbReference>
<dbReference type="Pfam" id="PF00067">
    <property type="entry name" value="p450"/>
    <property type="match status" value="1"/>
</dbReference>
<dbReference type="GO" id="GO:0005506">
    <property type="term" value="F:iron ion binding"/>
    <property type="evidence" value="ECO:0007669"/>
    <property type="project" value="InterPro"/>
</dbReference>
<keyword evidence="7 9" id="KW-0408">Iron</keyword>
<dbReference type="PANTHER" id="PTHR46300:SF7">
    <property type="entry name" value="P450, PUTATIVE (EUROFUNG)-RELATED"/>
    <property type="match status" value="1"/>
</dbReference>
<organism evidence="11 12">
    <name type="scientific">Collybia nuda</name>
    <dbReference type="NCBI Taxonomy" id="64659"/>
    <lineage>
        <taxon>Eukaryota</taxon>
        <taxon>Fungi</taxon>
        <taxon>Dikarya</taxon>
        <taxon>Basidiomycota</taxon>
        <taxon>Agaricomycotina</taxon>
        <taxon>Agaricomycetes</taxon>
        <taxon>Agaricomycetidae</taxon>
        <taxon>Agaricales</taxon>
        <taxon>Tricholomatineae</taxon>
        <taxon>Clitocybaceae</taxon>
        <taxon>Collybia</taxon>
    </lineage>
</organism>
<keyword evidence="6 10" id="KW-0560">Oxidoreductase</keyword>
<evidence type="ECO:0000256" key="8">
    <source>
        <dbReference type="ARBA" id="ARBA00023033"/>
    </source>
</evidence>
<evidence type="ECO:0000256" key="3">
    <source>
        <dbReference type="ARBA" id="ARBA00010617"/>
    </source>
</evidence>
<keyword evidence="4 9" id="KW-0349">Heme</keyword>
<comment type="pathway">
    <text evidence="2">Secondary metabolite biosynthesis.</text>
</comment>
<evidence type="ECO:0000313" key="12">
    <source>
        <dbReference type="Proteomes" id="UP000807353"/>
    </source>
</evidence>
<dbReference type="SUPFAM" id="SSF48264">
    <property type="entry name" value="Cytochrome P450"/>
    <property type="match status" value="1"/>
</dbReference>
<dbReference type="Gene3D" id="1.10.630.10">
    <property type="entry name" value="Cytochrome P450"/>
    <property type="match status" value="1"/>
</dbReference>
<reference evidence="11" key="1">
    <citation type="submission" date="2020-11" db="EMBL/GenBank/DDBJ databases">
        <authorList>
            <consortium name="DOE Joint Genome Institute"/>
            <person name="Ahrendt S."/>
            <person name="Riley R."/>
            <person name="Andreopoulos W."/>
            <person name="Labutti K."/>
            <person name="Pangilinan J."/>
            <person name="Ruiz-Duenas F.J."/>
            <person name="Barrasa J.M."/>
            <person name="Sanchez-Garcia M."/>
            <person name="Camarero S."/>
            <person name="Miyauchi S."/>
            <person name="Serrano A."/>
            <person name="Linde D."/>
            <person name="Babiker R."/>
            <person name="Drula E."/>
            <person name="Ayuso-Fernandez I."/>
            <person name="Pacheco R."/>
            <person name="Padilla G."/>
            <person name="Ferreira P."/>
            <person name="Barriuso J."/>
            <person name="Kellner H."/>
            <person name="Castanera R."/>
            <person name="Alfaro M."/>
            <person name="Ramirez L."/>
            <person name="Pisabarro A.G."/>
            <person name="Kuo A."/>
            <person name="Tritt A."/>
            <person name="Lipzen A."/>
            <person name="He G."/>
            <person name="Yan M."/>
            <person name="Ng V."/>
            <person name="Cullen D."/>
            <person name="Martin F."/>
            <person name="Rosso M.-N."/>
            <person name="Henrissat B."/>
            <person name="Hibbett D."/>
            <person name="Martinez A.T."/>
            <person name="Grigoriev I.V."/>
        </authorList>
    </citation>
    <scope>NUCLEOTIDE SEQUENCE</scope>
    <source>
        <strain evidence="11">CBS 247.69</strain>
    </source>
</reference>
<keyword evidence="12" id="KW-1185">Reference proteome</keyword>
<evidence type="ECO:0000256" key="1">
    <source>
        <dbReference type="ARBA" id="ARBA00001971"/>
    </source>
</evidence>
<dbReference type="PANTHER" id="PTHR46300">
    <property type="entry name" value="P450, PUTATIVE (EUROFUNG)-RELATED-RELATED"/>
    <property type="match status" value="1"/>
</dbReference>
<dbReference type="Proteomes" id="UP000807353">
    <property type="component" value="Unassembled WGS sequence"/>
</dbReference>
<protein>
    <submittedName>
        <fullName evidence="11">Cytochrome P450</fullName>
    </submittedName>
</protein>
<comment type="similarity">
    <text evidence="3 10">Belongs to the cytochrome P450 family.</text>
</comment>
<keyword evidence="8 10" id="KW-0503">Monooxygenase</keyword>
<dbReference type="GO" id="GO:0004497">
    <property type="term" value="F:monooxygenase activity"/>
    <property type="evidence" value="ECO:0007669"/>
    <property type="project" value="UniProtKB-KW"/>
</dbReference>
<keyword evidence="5 9" id="KW-0479">Metal-binding</keyword>
<dbReference type="OrthoDB" id="1055148at2759"/>
<evidence type="ECO:0000313" key="11">
    <source>
        <dbReference type="EMBL" id="KAF9461817.1"/>
    </source>
</evidence>
<dbReference type="PROSITE" id="PS00086">
    <property type="entry name" value="CYTOCHROME_P450"/>
    <property type="match status" value="1"/>
</dbReference>
<sequence length="499" mass="56281">MKEMQAIVVVAVTVVGLFLFKCSNASRKAGHKLPGPRGWPIVGNILGAQRLWVQLAQMSKTYGPLYSLRILNRPLAVINTTEVARELLEVRSTNYWSRHVPKMIELSGMERGIVFQPDANRLRSGRNLIHSSINPQSIPHIRLFLDEHVTKLLVDIVRDPKNHPEHVHNAVTSVMLQISHGYEVKDAASDPFLRMANELTRNFAQATNVANFLVEWVPFLSYLPEWLPGMEFKRTSKAWRRQYDLLATTGMNMVKDSMEKGVARPSLISDVLQKEGILSPEAESMLMFSATEVFSGGADTTISSIKSFILAMVLHPDVQKTAQLEIDKLTGGTRFPTIQDRSDLPYIDCIMRETLRCFSPIPLVWRKPTTHDIYNGCEITPETMVFVNFWAMLNDPDVYPDPQSFRPGRWINFEPRTDPLKVAFGFGRRLCPGRHLAEDLLFLAFSSLLAAFDIQAPVDKEGKPVFPPGQYTDGGIIGPVPFDCCFKPRSDVLIKSLFE</sequence>
<dbReference type="InterPro" id="IPR001128">
    <property type="entry name" value="Cyt_P450"/>
</dbReference>
<dbReference type="PRINTS" id="PR00463">
    <property type="entry name" value="EP450I"/>
</dbReference>
<evidence type="ECO:0000256" key="4">
    <source>
        <dbReference type="ARBA" id="ARBA00022617"/>
    </source>
</evidence>
<dbReference type="InterPro" id="IPR050364">
    <property type="entry name" value="Cytochrome_P450_fung"/>
</dbReference>
<dbReference type="PRINTS" id="PR00385">
    <property type="entry name" value="P450"/>
</dbReference>
<evidence type="ECO:0000256" key="6">
    <source>
        <dbReference type="ARBA" id="ARBA00023002"/>
    </source>
</evidence>
<comment type="cofactor">
    <cofactor evidence="1 9">
        <name>heme</name>
        <dbReference type="ChEBI" id="CHEBI:30413"/>
    </cofactor>
</comment>
<evidence type="ECO:0000256" key="5">
    <source>
        <dbReference type="ARBA" id="ARBA00022723"/>
    </source>
</evidence>
<feature type="binding site" description="axial binding residue" evidence="9">
    <location>
        <position position="431"/>
    </location>
    <ligand>
        <name>heme</name>
        <dbReference type="ChEBI" id="CHEBI:30413"/>
    </ligand>
    <ligandPart>
        <name>Fe</name>
        <dbReference type="ChEBI" id="CHEBI:18248"/>
    </ligandPart>
</feature>
<proteinExistence type="inferred from homology"/>
<dbReference type="GO" id="GO:0016705">
    <property type="term" value="F:oxidoreductase activity, acting on paired donors, with incorporation or reduction of molecular oxygen"/>
    <property type="evidence" value="ECO:0007669"/>
    <property type="project" value="InterPro"/>
</dbReference>
<name>A0A9P5Y3Y4_9AGAR</name>
<dbReference type="InterPro" id="IPR017972">
    <property type="entry name" value="Cyt_P450_CS"/>
</dbReference>
<gene>
    <name evidence="11" type="ORF">BDZ94DRAFT_1262682</name>
</gene>